<reference evidence="1" key="1">
    <citation type="submission" date="2014-09" db="EMBL/GenBank/DDBJ databases">
        <authorList>
            <person name="Magalhaes I.L.F."/>
            <person name="Oliveira U."/>
            <person name="Santos F.R."/>
            <person name="Vidigal T.H.D.A."/>
            <person name="Brescovit A.D."/>
            <person name="Santos A.J."/>
        </authorList>
    </citation>
    <scope>NUCLEOTIDE SEQUENCE</scope>
    <source>
        <tissue evidence="1">Shoot tissue taken approximately 20 cm above the soil surface</tissue>
    </source>
</reference>
<proteinExistence type="predicted"/>
<evidence type="ECO:0000313" key="1">
    <source>
        <dbReference type="EMBL" id="JAD67871.1"/>
    </source>
</evidence>
<protein>
    <submittedName>
        <fullName evidence="1">Uncharacterized protein</fullName>
    </submittedName>
</protein>
<dbReference type="EMBL" id="GBRH01230024">
    <property type="protein sequence ID" value="JAD67871.1"/>
    <property type="molecule type" value="Transcribed_RNA"/>
</dbReference>
<sequence length="27" mass="3298">MVFSRYSSMKKMWFLYVDVICSNLVHI</sequence>
<dbReference type="AlphaFoldDB" id="A0A0A9BX34"/>
<name>A0A0A9BX34_ARUDO</name>
<organism evidence="1">
    <name type="scientific">Arundo donax</name>
    <name type="common">Giant reed</name>
    <name type="synonym">Donax arundinaceus</name>
    <dbReference type="NCBI Taxonomy" id="35708"/>
    <lineage>
        <taxon>Eukaryota</taxon>
        <taxon>Viridiplantae</taxon>
        <taxon>Streptophyta</taxon>
        <taxon>Embryophyta</taxon>
        <taxon>Tracheophyta</taxon>
        <taxon>Spermatophyta</taxon>
        <taxon>Magnoliopsida</taxon>
        <taxon>Liliopsida</taxon>
        <taxon>Poales</taxon>
        <taxon>Poaceae</taxon>
        <taxon>PACMAD clade</taxon>
        <taxon>Arundinoideae</taxon>
        <taxon>Arundineae</taxon>
        <taxon>Arundo</taxon>
    </lineage>
</organism>
<accession>A0A0A9BX34</accession>
<reference evidence="1" key="2">
    <citation type="journal article" date="2015" name="Data Brief">
        <title>Shoot transcriptome of the giant reed, Arundo donax.</title>
        <authorList>
            <person name="Barrero R.A."/>
            <person name="Guerrero F.D."/>
            <person name="Moolhuijzen P."/>
            <person name="Goolsby J.A."/>
            <person name="Tidwell J."/>
            <person name="Bellgard S.E."/>
            <person name="Bellgard M.I."/>
        </authorList>
    </citation>
    <scope>NUCLEOTIDE SEQUENCE</scope>
    <source>
        <tissue evidence="1">Shoot tissue taken approximately 20 cm above the soil surface</tissue>
    </source>
</reference>